<protein>
    <recommendedName>
        <fullName evidence="4">ABC-transporter type IV</fullName>
    </recommendedName>
</protein>
<keyword evidence="1" id="KW-1133">Transmembrane helix</keyword>
<proteinExistence type="predicted"/>
<evidence type="ECO:0000313" key="2">
    <source>
        <dbReference type="EMBL" id="MBC5580300.1"/>
    </source>
</evidence>
<dbReference type="Pfam" id="PF06541">
    <property type="entry name" value="ABC_trans_CmpB"/>
    <property type="match status" value="1"/>
</dbReference>
<keyword evidence="3" id="KW-1185">Reference proteome</keyword>
<sequence length="130" mass="14551">MKQKIGIFLFGAVGYGSIEIICRGYTHWSMALAGGTCLLLMFGISRRLGRHSVFLQALTAAGAVTAIELAVGLVVNVWLGWAVWDYADRPLNLLGQICPLYSFFWFLLALPVMLFFREGRPRARRRRAEG</sequence>
<evidence type="ECO:0008006" key="4">
    <source>
        <dbReference type="Google" id="ProtNLM"/>
    </source>
</evidence>
<comment type="caution">
    <text evidence="2">The sequence shown here is derived from an EMBL/GenBank/DDBJ whole genome shotgun (WGS) entry which is preliminary data.</text>
</comment>
<feature type="transmembrane region" description="Helical" evidence="1">
    <location>
        <begin position="93"/>
        <end position="116"/>
    </location>
</feature>
<organism evidence="2 3">
    <name type="scientific">Anaerofilum hominis</name>
    <dbReference type="NCBI Taxonomy" id="2763016"/>
    <lineage>
        <taxon>Bacteria</taxon>
        <taxon>Bacillati</taxon>
        <taxon>Bacillota</taxon>
        <taxon>Clostridia</taxon>
        <taxon>Eubacteriales</taxon>
        <taxon>Oscillospiraceae</taxon>
        <taxon>Anaerofilum</taxon>
    </lineage>
</organism>
<name>A0A923I4Q7_9FIRM</name>
<dbReference type="EMBL" id="JACONZ010000001">
    <property type="protein sequence ID" value="MBC5580300.1"/>
    <property type="molecule type" value="Genomic_DNA"/>
</dbReference>
<evidence type="ECO:0000313" key="3">
    <source>
        <dbReference type="Proteomes" id="UP000659630"/>
    </source>
</evidence>
<reference evidence="2" key="1">
    <citation type="submission" date="2020-08" db="EMBL/GenBank/DDBJ databases">
        <title>Genome public.</title>
        <authorList>
            <person name="Liu C."/>
            <person name="Sun Q."/>
        </authorList>
    </citation>
    <scope>NUCLEOTIDE SEQUENCE</scope>
    <source>
        <strain evidence="2">BX8</strain>
    </source>
</reference>
<dbReference type="Proteomes" id="UP000659630">
    <property type="component" value="Unassembled WGS sequence"/>
</dbReference>
<dbReference type="AlphaFoldDB" id="A0A923I4Q7"/>
<feature type="transmembrane region" description="Helical" evidence="1">
    <location>
        <begin position="28"/>
        <end position="45"/>
    </location>
</feature>
<keyword evidence="1" id="KW-0812">Transmembrane</keyword>
<evidence type="ECO:0000256" key="1">
    <source>
        <dbReference type="SAM" id="Phobius"/>
    </source>
</evidence>
<dbReference type="RefSeq" id="WP_186886662.1">
    <property type="nucleotide sequence ID" value="NZ_JACONZ010000001.1"/>
</dbReference>
<gene>
    <name evidence="2" type="ORF">H8S23_02155</name>
</gene>
<accession>A0A923I4Q7</accession>
<feature type="transmembrane region" description="Helical" evidence="1">
    <location>
        <begin position="57"/>
        <end position="81"/>
    </location>
</feature>
<dbReference type="InterPro" id="IPR010540">
    <property type="entry name" value="CmpB_TMEM229"/>
</dbReference>
<keyword evidence="1" id="KW-0472">Membrane</keyword>